<organism evidence="2 3">
    <name type="scientific">Effusibacillus consociatus</name>
    <dbReference type="NCBI Taxonomy" id="1117041"/>
    <lineage>
        <taxon>Bacteria</taxon>
        <taxon>Bacillati</taxon>
        <taxon>Bacillota</taxon>
        <taxon>Bacilli</taxon>
        <taxon>Bacillales</taxon>
        <taxon>Alicyclobacillaceae</taxon>
        <taxon>Effusibacillus</taxon>
    </lineage>
</organism>
<evidence type="ECO:0000256" key="1">
    <source>
        <dbReference type="SAM" id="MobiDB-lite"/>
    </source>
</evidence>
<feature type="region of interest" description="Disordered" evidence="1">
    <location>
        <begin position="65"/>
        <end position="84"/>
    </location>
</feature>
<accession>A0ABV9Q2I3</accession>
<evidence type="ECO:0000313" key="2">
    <source>
        <dbReference type="EMBL" id="MFC4768024.1"/>
    </source>
</evidence>
<dbReference type="EMBL" id="JBHSHC010000096">
    <property type="protein sequence ID" value="MFC4768024.1"/>
    <property type="molecule type" value="Genomic_DNA"/>
</dbReference>
<dbReference type="RefSeq" id="WP_380025946.1">
    <property type="nucleotide sequence ID" value="NZ_JBHSHC010000096.1"/>
</dbReference>
<evidence type="ECO:0000313" key="3">
    <source>
        <dbReference type="Proteomes" id="UP001596002"/>
    </source>
</evidence>
<proteinExistence type="predicted"/>
<sequence>MHPIQQLLQMAEGQKQNMEHFVEHMGVILNNVEDNLTKELLSHLVEEEHERLATVNNLIESLRQWNSGDDHAPSASNDESFRSAGRDKKLTVGSLIGY</sequence>
<protein>
    <submittedName>
        <fullName evidence="2">Uncharacterized protein</fullName>
    </submittedName>
</protein>
<dbReference type="Proteomes" id="UP001596002">
    <property type="component" value="Unassembled WGS sequence"/>
</dbReference>
<keyword evidence="3" id="KW-1185">Reference proteome</keyword>
<gene>
    <name evidence="2" type="ORF">ACFO8Q_11750</name>
</gene>
<name>A0ABV9Q2I3_9BACL</name>
<comment type="caution">
    <text evidence="2">The sequence shown here is derived from an EMBL/GenBank/DDBJ whole genome shotgun (WGS) entry which is preliminary data.</text>
</comment>
<reference evidence="3" key="1">
    <citation type="journal article" date="2019" name="Int. J. Syst. Evol. Microbiol.">
        <title>The Global Catalogue of Microorganisms (GCM) 10K type strain sequencing project: providing services to taxonomists for standard genome sequencing and annotation.</title>
        <authorList>
            <consortium name="The Broad Institute Genomics Platform"/>
            <consortium name="The Broad Institute Genome Sequencing Center for Infectious Disease"/>
            <person name="Wu L."/>
            <person name="Ma J."/>
        </authorList>
    </citation>
    <scope>NUCLEOTIDE SEQUENCE [LARGE SCALE GENOMIC DNA]</scope>
    <source>
        <strain evidence="3">WYCCWR 12678</strain>
    </source>
</reference>